<dbReference type="PANTHER" id="PTHR31566:SF0">
    <property type="entry name" value="CYTOCHROME C BIOGENESIS PROTEIN CCS1, CHLOROPLASTIC"/>
    <property type="match status" value="1"/>
</dbReference>
<comment type="caution">
    <text evidence="8">The sequence shown here is derived from an EMBL/GenBank/DDBJ whole genome shotgun (WGS) entry which is preliminary data.</text>
</comment>
<keyword evidence="9" id="KW-1185">Reference proteome</keyword>
<evidence type="ECO:0000256" key="1">
    <source>
        <dbReference type="ARBA" id="ARBA00004141"/>
    </source>
</evidence>
<dbReference type="Pfam" id="PF05140">
    <property type="entry name" value="ResB"/>
    <property type="match status" value="2"/>
</dbReference>
<dbReference type="InterPro" id="IPR007816">
    <property type="entry name" value="ResB-like_domain"/>
</dbReference>
<gene>
    <name evidence="8" type="ORF">B5V00_08985</name>
</gene>
<dbReference type="EMBL" id="NAAD01000010">
    <property type="protein sequence ID" value="ORJ59799.1"/>
    <property type="molecule type" value="Genomic_DNA"/>
</dbReference>
<proteinExistence type="predicted"/>
<protein>
    <recommendedName>
        <fullName evidence="7">ResB-like domain-containing protein</fullName>
    </recommendedName>
</protein>
<organism evidence="8 9">
    <name type="scientific">Geothermobacter hydrogeniphilus</name>
    <dbReference type="NCBI Taxonomy" id="1969733"/>
    <lineage>
        <taxon>Bacteria</taxon>
        <taxon>Pseudomonadati</taxon>
        <taxon>Thermodesulfobacteriota</taxon>
        <taxon>Desulfuromonadia</taxon>
        <taxon>Desulfuromonadales</taxon>
        <taxon>Geothermobacteraceae</taxon>
        <taxon>Geothermobacter</taxon>
    </lineage>
</organism>
<evidence type="ECO:0000256" key="5">
    <source>
        <dbReference type="ARBA" id="ARBA00023136"/>
    </source>
</evidence>
<keyword evidence="4 6" id="KW-1133">Transmembrane helix</keyword>
<keyword evidence="3" id="KW-0201">Cytochrome c-type biogenesis</keyword>
<reference evidence="8 9" key="1">
    <citation type="submission" date="2017-03" db="EMBL/GenBank/DDBJ databases">
        <title>Genome sequence of Geothermobacter sp. EPR-M, Deep-Sea Iron Reducer.</title>
        <authorList>
            <person name="Tully B."/>
            <person name="Savalia P."/>
            <person name="Abuyen K."/>
            <person name="Baughan C."/>
            <person name="Romero E."/>
            <person name="Ronkowski C."/>
            <person name="Torres B."/>
            <person name="Tremblay J."/>
            <person name="Trujillo A."/>
            <person name="Tyler M."/>
            <person name="Perez-Rodriguez I."/>
            <person name="Amend J."/>
        </authorList>
    </citation>
    <scope>NUCLEOTIDE SEQUENCE [LARGE SCALE GENOMIC DNA]</scope>
    <source>
        <strain evidence="8 9">EPR-M</strain>
    </source>
</reference>
<feature type="transmembrane region" description="Helical" evidence="6">
    <location>
        <begin position="33"/>
        <end position="54"/>
    </location>
</feature>
<feature type="domain" description="ResB-like" evidence="7">
    <location>
        <begin position="355"/>
        <end position="392"/>
    </location>
</feature>
<dbReference type="GO" id="GO:0016020">
    <property type="term" value="C:membrane"/>
    <property type="evidence" value="ECO:0007669"/>
    <property type="project" value="UniProtKB-SubCell"/>
</dbReference>
<feature type="domain" description="ResB-like" evidence="7">
    <location>
        <begin position="34"/>
        <end position="219"/>
    </location>
</feature>
<accession>A0A1X0Y3U0</accession>
<dbReference type="PANTHER" id="PTHR31566">
    <property type="entry name" value="CYTOCHROME C BIOGENESIS PROTEIN CCS1, CHLOROPLASTIC"/>
    <property type="match status" value="1"/>
</dbReference>
<evidence type="ECO:0000259" key="7">
    <source>
        <dbReference type="Pfam" id="PF05140"/>
    </source>
</evidence>
<dbReference type="AlphaFoldDB" id="A0A1X0Y3U0"/>
<name>A0A1X0Y3U0_9BACT</name>
<feature type="transmembrane region" description="Helical" evidence="6">
    <location>
        <begin position="370"/>
        <end position="388"/>
    </location>
</feature>
<keyword evidence="2 6" id="KW-0812">Transmembrane</keyword>
<evidence type="ECO:0000256" key="3">
    <source>
        <dbReference type="ARBA" id="ARBA00022748"/>
    </source>
</evidence>
<evidence type="ECO:0000313" key="9">
    <source>
        <dbReference type="Proteomes" id="UP000193136"/>
    </source>
</evidence>
<dbReference type="InterPro" id="IPR023494">
    <property type="entry name" value="Cyt_c_bgen_Ccs1/CcsB/ResB"/>
</dbReference>
<dbReference type="OrthoDB" id="5395230at2"/>
<comment type="subcellular location">
    <subcellularLocation>
        <location evidence="1">Membrane</location>
        <topology evidence="1">Multi-pass membrane protein</topology>
    </subcellularLocation>
</comment>
<keyword evidence="5 6" id="KW-0472">Membrane</keyword>
<evidence type="ECO:0000256" key="2">
    <source>
        <dbReference type="ARBA" id="ARBA00022692"/>
    </source>
</evidence>
<feature type="transmembrane region" description="Helical" evidence="6">
    <location>
        <begin position="74"/>
        <end position="94"/>
    </location>
</feature>
<evidence type="ECO:0000256" key="6">
    <source>
        <dbReference type="SAM" id="Phobius"/>
    </source>
</evidence>
<evidence type="ECO:0000256" key="4">
    <source>
        <dbReference type="ARBA" id="ARBA00022989"/>
    </source>
</evidence>
<dbReference type="STRING" id="1969733.B5V00_08985"/>
<dbReference type="Proteomes" id="UP000193136">
    <property type="component" value="Unassembled WGS sequence"/>
</dbReference>
<evidence type="ECO:0000313" key="8">
    <source>
        <dbReference type="EMBL" id="ORJ59799.1"/>
    </source>
</evidence>
<dbReference type="GO" id="GO:0017004">
    <property type="term" value="P:cytochrome complex assembly"/>
    <property type="evidence" value="ECO:0007669"/>
    <property type="project" value="UniProtKB-KW"/>
</dbReference>
<sequence length="434" mass="48983">MLESRGSPDCSILPWKHHWAEPMLNRLLDFFSSLRLALVLLLGLALVAVFGTIWPSRDTHLDVFRYELFYQTPWFRLLLGLLAFNLIVCTLRLLMRRLRDRQRLGEQLCKETDSGCRLPFEAEAGTLLDLLKREGYRGGLVDGRILAWRRRIGRYGVLIIHGSLLAIMGGALLSGAGFVGTLNIYVGDSSSTVFDWDAGTDRPLGFAFRLDHFEPRFYPIDLRFAVMDAAGQKTLREYTTREGERVDLPRAGWQAEVTHFDPFVQRLELKILEEGKVVAEYRVTAGVKDPDNQVGGMIFYPLAYRDPVLKQLHSEVSILEGGRVVRQGVIEVNQPLVHRGITIYQTAFDRDPSGRFYGGFQFSRDPGAPLVWAGCIVLMLGLFINMLLRPRAVGLVRGGDNWRLVGLLGFRGEAGREALQQLAEKLRSAHDQTP</sequence>
<feature type="transmembrane region" description="Helical" evidence="6">
    <location>
        <begin position="155"/>
        <end position="179"/>
    </location>
</feature>